<dbReference type="GO" id="GO:0009897">
    <property type="term" value="C:external side of plasma membrane"/>
    <property type="evidence" value="ECO:0007669"/>
    <property type="project" value="TreeGrafter"/>
</dbReference>
<dbReference type="FunFam" id="2.60.40.10:FF:000499">
    <property type="entry name" value="CD276 antigen"/>
    <property type="match status" value="1"/>
</dbReference>
<sequence>PYSKPSMTLEPNKDLRPGDTVTITCSSYRGYPEAEVLWQDGQGAPLTDNVTTSQMANEQGLFDVHSVLRVVLGANGTYSCLVRNPVLQQDAHGSVTITEATRHSSVWSAFLREPLQVLGRCCYVTICCWAPSDCERLRDSWASPVLLMELNWTQPAFELPCLTCAAGTNTSLGVDIVGAPPPGSFPRFGFSGVPSMYFMGWPARPFVWRISPGGAGGERGSEGLSSGPLGVRHDSLSPFSPSPLPGQPMTFPPEALWVTVGLSICLVVLLVALAFVCWRKIKQSCEEENAGAEDHDGDGEGSKTALRPLKHSENKEDDGPEIV</sequence>
<dbReference type="GO" id="GO:0001817">
    <property type="term" value="P:regulation of cytokine production"/>
    <property type="evidence" value="ECO:0007669"/>
    <property type="project" value="TreeGrafter"/>
</dbReference>
<dbReference type="InterPro" id="IPR007110">
    <property type="entry name" value="Ig-like_dom"/>
</dbReference>
<keyword evidence="5" id="KW-1133">Transmembrane helix</keyword>
<evidence type="ECO:0000259" key="6">
    <source>
        <dbReference type="PROSITE" id="PS50835"/>
    </source>
</evidence>
<dbReference type="InterPro" id="IPR053896">
    <property type="entry name" value="BTN3A2-like_Ig-C"/>
</dbReference>
<evidence type="ECO:0000313" key="7">
    <source>
        <dbReference type="EMBL" id="KAB0353874.1"/>
    </source>
</evidence>
<feature type="domain" description="Ig-like" evidence="6">
    <location>
        <begin position="5"/>
        <end position="98"/>
    </location>
</feature>
<dbReference type="PROSITE" id="PS50835">
    <property type="entry name" value="IG_LIKE"/>
    <property type="match status" value="1"/>
</dbReference>
<feature type="transmembrane region" description="Helical" evidence="5">
    <location>
        <begin position="255"/>
        <end position="278"/>
    </location>
</feature>
<dbReference type="PANTHER" id="PTHR24100:SF155">
    <property type="entry name" value="CD276 ANTIGEN"/>
    <property type="match status" value="1"/>
</dbReference>
<protein>
    <recommendedName>
        <fullName evidence="6">Ig-like domain-containing protein</fullName>
    </recommendedName>
</protein>
<keyword evidence="5" id="KW-0812">Transmembrane</keyword>
<dbReference type="SUPFAM" id="SSF48726">
    <property type="entry name" value="Immunoglobulin"/>
    <property type="match status" value="1"/>
</dbReference>
<keyword evidence="8" id="KW-1185">Reference proteome</keyword>
<dbReference type="InterPro" id="IPR003598">
    <property type="entry name" value="Ig_sub2"/>
</dbReference>
<feature type="compositionally biased region" description="Basic and acidic residues" evidence="4">
    <location>
        <begin position="292"/>
        <end position="301"/>
    </location>
</feature>
<comment type="caution">
    <text evidence="7">The sequence shown here is derived from an EMBL/GenBank/DDBJ whole genome shotgun (WGS) entry which is preliminary data.</text>
</comment>
<proteinExistence type="predicted"/>
<keyword evidence="3" id="KW-0393">Immunoglobulin domain</keyword>
<organism evidence="7 8">
    <name type="scientific">Muntiacus reevesi</name>
    <name type="common">Reeves' muntjac</name>
    <name type="synonym">Cervus reevesi</name>
    <dbReference type="NCBI Taxonomy" id="9886"/>
    <lineage>
        <taxon>Eukaryota</taxon>
        <taxon>Metazoa</taxon>
        <taxon>Chordata</taxon>
        <taxon>Craniata</taxon>
        <taxon>Vertebrata</taxon>
        <taxon>Euteleostomi</taxon>
        <taxon>Mammalia</taxon>
        <taxon>Eutheria</taxon>
        <taxon>Laurasiatheria</taxon>
        <taxon>Artiodactyla</taxon>
        <taxon>Ruminantia</taxon>
        <taxon>Pecora</taxon>
        <taxon>Cervidae</taxon>
        <taxon>Muntiacinae</taxon>
        <taxon>Muntiacus</taxon>
    </lineage>
</organism>
<dbReference type="SMART" id="SM00408">
    <property type="entry name" value="IGc2"/>
    <property type="match status" value="1"/>
</dbReference>
<feature type="non-terminal residue" evidence="7">
    <location>
        <position position="1"/>
    </location>
</feature>
<name>A0A5N3VWX6_MUNRE</name>
<evidence type="ECO:0000256" key="5">
    <source>
        <dbReference type="SAM" id="Phobius"/>
    </source>
</evidence>
<evidence type="ECO:0000256" key="4">
    <source>
        <dbReference type="SAM" id="MobiDB-lite"/>
    </source>
</evidence>
<evidence type="ECO:0000256" key="1">
    <source>
        <dbReference type="ARBA" id="ARBA00004370"/>
    </source>
</evidence>
<evidence type="ECO:0000256" key="3">
    <source>
        <dbReference type="ARBA" id="ARBA00023319"/>
    </source>
</evidence>
<dbReference type="GO" id="GO:0005102">
    <property type="term" value="F:signaling receptor binding"/>
    <property type="evidence" value="ECO:0007669"/>
    <property type="project" value="TreeGrafter"/>
</dbReference>
<comment type="subcellular location">
    <subcellularLocation>
        <location evidence="1">Membrane</location>
    </subcellularLocation>
</comment>
<dbReference type="InterPro" id="IPR013783">
    <property type="entry name" value="Ig-like_fold"/>
</dbReference>
<dbReference type="Gene3D" id="2.60.40.10">
    <property type="entry name" value="Immunoglobulins"/>
    <property type="match status" value="1"/>
</dbReference>
<keyword evidence="2 5" id="KW-0472">Membrane</keyword>
<dbReference type="Proteomes" id="UP000326062">
    <property type="component" value="Unassembled WGS sequence"/>
</dbReference>
<dbReference type="InterPro" id="IPR036179">
    <property type="entry name" value="Ig-like_dom_sf"/>
</dbReference>
<evidence type="ECO:0000256" key="2">
    <source>
        <dbReference type="ARBA" id="ARBA00023136"/>
    </source>
</evidence>
<dbReference type="Pfam" id="PF22705">
    <property type="entry name" value="C2-set_3"/>
    <property type="match status" value="1"/>
</dbReference>
<feature type="region of interest" description="Disordered" evidence="4">
    <location>
        <begin position="287"/>
        <end position="323"/>
    </location>
</feature>
<gene>
    <name evidence="7" type="ORF">FD755_023431</name>
</gene>
<reference evidence="7 8" key="1">
    <citation type="submission" date="2019-06" db="EMBL/GenBank/DDBJ databases">
        <title>Discovery of a novel chromosome fission-fusion reversal in muntjac.</title>
        <authorList>
            <person name="Mudd A.B."/>
            <person name="Bredeson J.V."/>
            <person name="Baum R."/>
            <person name="Hockemeyer D."/>
            <person name="Rokhsar D.S."/>
        </authorList>
    </citation>
    <scope>NUCLEOTIDE SEQUENCE [LARGE SCALE GENOMIC DNA]</scope>
    <source>
        <strain evidence="7">UCam_UCB_Mr</strain>
        <tissue evidence="7">Fibroblast cell line</tissue>
    </source>
</reference>
<dbReference type="PANTHER" id="PTHR24100">
    <property type="entry name" value="BUTYROPHILIN"/>
    <property type="match status" value="1"/>
</dbReference>
<evidence type="ECO:0000313" key="8">
    <source>
        <dbReference type="Proteomes" id="UP000326062"/>
    </source>
</evidence>
<dbReference type="EMBL" id="VCEB01000267">
    <property type="protein sequence ID" value="KAB0353874.1"/>
    <property type="molecule type" value="Genomic_DNA"/>
</dbReference>
<dbReference type="GO" id="GO:0050852">
    <property type="term" value="P:T cell receptor signaling pathway"/>
    <property type="evidence" value="ECO:0007669"/>
    <property type="project" value="TreeGrafter"/>
</dbReference>
<dbReference type="InterPro" id="IPR050504">
    <property type="entry name" value="IgSF_BTN/MOG"/>
</dbReference>
<dbReference type="AlphaFoldDB" id="A0A5N3VWX6"/>
<accession>A0A5N3VWX6</accession>